<dbReference type="KEGG" id="ehx:EMIHUDRAFT_450807"/>
<sequence length="264" mass="26883">MWWRSALLLLLLSFRQSSGSAEDEAVPRMLQLFQQAVAYDGTLPLTVLPFDLAGEGGGQSPAAGGSSGSAWSVEFAVREAAPAVPLTEPARSFDAAFDSVGAALIEGRFGEAGAGLHALCERAAAAAAAAASRSGGADADARRLASVLVPWGETCALLSAYLPPGRADEPPPAQSGSEDHRRLTLLLLELGGPLLHYALLGVLAEPLVSAQSLARLADASSRLGGGGTTRRAALASAVAAASSPSVASRSRAADELRRQGLCDT</sequence>
<dbReference type="AlphaFoldDB" id="A0A0D3JJX4"/>
<keyword evidence="1" id="KW-0732">Signal</keyword>
<name>A0A0D3JJX4_EMIH1</name>
<dbReference type="PaxDb" id="2903-EOD21711"/>
<dbReference type="EnsemblProtists" id="EOD21711">
    <property type="protein sequence ID" value="EOD21711"/>
    <property type="gene ID" value="EMIHUDRAFT_450807"/>
</dbReference>
<dbReference type="EnsemblProtists" id="EOD23809">
    <property type="protein sequence ID" value="EOD23809"/>
    <property type="gene ID" value="EMIHUDRAFT_443944"/>
</dbReference>
<evidence type="ECO:0000313" key="2">
    <source>
        <dbReference type="EnsemblProtists" id="EOD23809"/>
    </source>
</evidence>
<dbReference type="GeneID" id="17267218"/>
<dbReference type="KEGG" id="ehx:EMIHUDRAFT_443944"/>
<proteinExistence type="predicted"/>
<dbReference type="RefSeq" id="XP_005774140.1">
    <property type="nucleotide sequence ID" value="XM_005774083.1"/>
</dbReference>
<dbReference type="Proteomes" id="UP000013827">
    <property type="component" value="Unassembled WGS sequence"/>
</dbReference>
<reference evidence="2" key="2">
    <citation type="submission" date="2024-10" db="UniProtKB">
        <authorList>
            <consortium name="EnsemblProtists"/>
        </authorList>
    </citation>
    <scope>IDENTIFICATION</scope>
</reference>
<evidence type="ECO:0000256" key="1">
    <source>
        <dbReference type="SAM" id="SignalP"/>
    </source>
</evidence>
<dbReference type="HOGENOM" id="CLU_1055983_0_0_1"/>
<dbReference type="GeneID" id="17269353"/>
<protein>
    <submittedName>
        <fullName evidence="2">Uncharacterized protein</fullName>
    </submittedName>
</protein>
<accession>A0A0D3JJX4</accession>
<reference evidence="3" key="1">
    <citation type="journal article" date="2013" name="Nature">
        <title>Pan genome of the phytoplankton Emiliania underpins its global distribution.</title>
        <authorList>
            <person name="Read B.A."/>
            <person name="Kegel J."/>
            <person name="Klute M.J."/>
            <person name="Kuo A."/>
            <person name="Lefebvre S.C."/>
            <person name="Maumus F."/>
            <person name="Mayer C."/>
            <person name="Miller J."/>
            <person name="Monier A."/>
            <person name="Salamov A."/>
            <person name="Young J."/>
            <person name="Aguilar M."/>
            <person name="Claverie J.M."/>
            <person name="Frickenhaus S."/>
            <person name="Gonzalez K."/>
            <person name="Herman E.K."/>
            <person name="Lin Y.C."/>
            <person name="Napier J."/>
            <person name="Ogata H."/>
            <person name="Sarno A.F."/>
            <person name="Shmutz J."/>
            <person name="Schroeder D."/>
            <person name="de Vargas C."/>
            <person name="Verret F."/>
            <person name="von Dassow P."/>
            <person name="Valentin K."/>
            <person name="Van de Peer Y."/>
            <person name="Wheeler G."/>
            <person name="Dacks J.B."/>
            <person name="Delwiche C.F."/>
            <person name="Dyhrman S.T."/>
            <person name="Glockner G."/>
            <person name="John U."/>
            <person name="Richards T."/>
            <person name="Worden A.Z."/>
            <person name="Zhang X."/>
            <person name="Grigoriev I.V."/>
            <person name="Allen A.E."/>
            <person name="Bidle K."/>
            <person name="Borodovsky M."/>
            <person name="Bowler C."/>
            <person name="Brownlee C."/>
            <person name="Cock J.M."/>
            <person name="Elias M."/>
            <person name="Gladyshev V.N."/>
            <person name="Groth M."/>
            <person name="Guda C."/>
            <person name="Hadaegh A."/>
            <person name="Iglesias-Rodriguez M.D."/>
            <person name="Jenkins J."/>
            <person name="Jones B.M."/>
            <person name="Lawson T."/>
            <person name="Leese F."/>
            <person name="Lindquist E."/>
            <person name="Lobanov A."/>
            <person name="Lomsadze A."/>
            <person name="Malik S.B."/>
            <person name="Marsh M.E."/>
            <person name="Mackinder L."/>
            <person name="Mock T."/>
            <person name="Mueller-Roeber B."/>
            <person name="Pagarete A."/>
            <person name="Parker M."/>
            <person name="Probert I."/>
            <person name="Quesneville H."/>
            <person name="Raines C."/>
            <person name="Rensing S.A."/>
            <person name="Riano-Pachon D.M."/>
            <person name="Richier S."/>
            <person name="Rokitta S."/>
            <person name="Shiraiwa Y."/>
            <person name="Soanes D.M."/>
            <person name="van der Giezen M."/>
            <person name="Wahlund T.M."/>
            <person name="Williams B."/>
            <person name="Wilson W."/>
            <person name="Wolfe G."/>
            <person name="Wurch L.L."/>
        </authorList>
    </citation>
    <scope>NUCLEOTIDE SEQUENCE</scope>
</reference>
<feature type="chain" id="PRO_5044053563" evidence="1">
    <location>
        <begin position="22"/>
        <end position="264"/>
    </location>
</feature>
<feature type="signal peptide" evidence="1">
    <location>
        <begin position="1"/>
        <end position="21"/>
    </location>
</feature>
<keyword evidence="3" id="KW-1185">Reference proteome</keyword>
<dbReference type="RefSeq" id="XP_005776238.1">
    <property type="nucleotide sequence ID" value="XM_005776181.1"/>
</dbReference>
<evidence type="ECO:0000313" key="3">
    <source>
        <dbReference type="Proteomes" id="UP000013827"/>
    </source>
</evidence>
<organism evidence="2 3">
    <name type="scientific">Emiliania huxleyi (strain CCMP1516)</name>
    <dbReference type="NCBI Taxonomy" id="280463"/>
    <lineage>
        <taxon>Eukaryota</taxon>
        <taxon>Haptista</taxon>
        <taxon>Haptophyta</taxon>
        <taxon>Prymnesiophyceae</taxon>
        <taxon>Isochrysidales</taxon>
        <taxon>Noelaerhabdaceae</taxon>
        <taxon>Emiliania</taxon>
    </lineage>
</organism>